<evidence type="ECO:0000313" key="2">
    <source>
        <dbReference type="Proteomes" id="UP000324800"/>
    </source>
</evidence>
<evidence type="ECO:0000313" key="1">
    <source>
        <dbReference type="EMBL" id="KAA6369528.1"/>
    </source>
</evidence>
<organism evidence="1 2">
    <name type="scientific">Streblomastix strix</name>
    <dbReference type="NCBI Taxonomy" id="222440"/>
    <lineage>
        <taxon>Eukaryota</taxon>
        <taxon>Metamonada</taxon>
        <taxon>Preaxostyla</taxon>
        <taxon>Oxymonadida</taxon>
        <taxon>Streblomastigidae</taxon>
        <taxon>Streblomastix</taxon>
    </lineage>
</organism>
<gene>
    <name evidence="1" type="ORF">EZS28_034945</name>
</gene>
<reference evidence="1 2" key="1">
    <citation type="submission" date="2019-03" db="EMBL/GenBank/DDBJ databases">
        <title>Single cell metagenomics reveals metabolic interactions within the superorganism composed of flagellate Streblomastix strix and complex community of Bacteroidetes bacteria on its surface.</title>
        <authorList>
            <person name="Treitli S.C."/>
            <person name="Kolisko M."/>
            <person name="Husnik F."/>
            <person name="Keeling P."/>
            <person name="Hampl V."/>
        </authorList>
    </citation>
    <scope>NUCLEOTIDE SEQUENCE [LARGE SCALE GENOMIC DNA]</scope>
    <source>
        <strain evidence="1">ST1C</strain>
    </source>
</reference>
<proteinExistence type="predicted"/>
<dbReference type="EMBL" id="SNRW01016278">
    <property type="protein sequence ID" value="KAA6369528.1"/>
    <property type="molecule type" value="Genomic_DNA"/>
</dbReference>
<dbReference type="InterPro" id="IPR036770">
    <property type="entry name" value="Ankyrin_rpt-contain_sf"/>
</dbReference>
<comment type="caution">
    <text evidence="1">The sequence shown here is derived from an EMBL/GenBank/DDBJ whole genome shotgun (WGS) entry which is preliminary data.</text>
</comment>
<sequence>MESILNVPQDNMEVNGLNTTQEINYPELAKGEKYSLIQKYCKEGVGDINQKDMNNCTCLFYLLKSKHRQDLMCQDAVQQLIMSKRLDVNQKMDWDGNTVLSFLITMFFSSQNMRYYKYLSDVIQIYGQQINYKINVRNAGYLECIQKCPTNNGTAILQYKDKLLKFFKKKGAENPNAPAYEKQPQQSALLKSAVGKLTQFLRNKYGNSAEYWLSNIVTRKFQGYGNIQNDPYLFIDYVNNVISGKVNIEESRKVLVTTEQCKILQEMTEDMREEMTEFAFKSNVRAFLKSLIGNPLEAKPSLKLISKGLTKNKLLYHLINANVLQKEEKIKDTDENGNRVSPTMSVKYKIPKENFDRKLRKLYIKLFDNNDTKEVDECTDAGSVGGSFVQPVFKEIVSRKSKDQYAKRNLLDETFKRFRKN</sequence>
<dbReference type="Proteomes" id="UP000324800">
    <property type="component" value="Unassembled WGS sequence"/>
</dbReference>
<name>A0A5J4UFU8_9EUKA</name>
<protein>
    <submittedName>
        <fullName evidence="1">Uncharacterized protein</fullName>
    </submittedName>
</protein>
<dbReference type="AlphaFoldDB" id="A0A5J4UFU8"/>
<dbReference type="Gene3D" id="1.25.40.20">
    <property type="entry name" value="Ankyrin repeat-containing domain"/>
    <property type="match status" value="1"/>
</dbReference>
<accession>A0A5J4UFU8</accession>